<reference evidence="2" key="1">
    <citation type="submission" date="2020-05" db="EMBL/GenBank/DDBJ databases">
        <authorList>
            <person name="Chiriac C."/>
            <person name="Salcher M."/>
            <person name="Ghai R."/>
            <person name="Kavagutti S V."/>
        </authorList>
    </citation>
    <scope>NUCLEOTIDE SEQUENCE</scope>
</reference>
<sequence length="96" mass="11044">MTVQFLIRMKVNFPDDLSDGDRLELRQQEAIKASALAKEGVLLRLWRADSNTTTWGIWQADKASTIEEVLVSLPLHRYMNTEIHQLTEHPNDPAEK</sequence>
<dbReference type="AlphaFoldDB" id="A0A6J7B009"/>
<gene>
    <name evidence="2" type="ORF">UFOPK3232_00629</name>
</gene>
<proteinExistence type="predicted"/>
<dbReference type="EMBL" id="CAFARE010000018">
    <property type="protein sequence ID" value="CAB4838501.1"/>
    <property type="molecule type" value="Genomic_DNA"/>
</dbReference>
<dbReference type="InterPro" id="IPR011008">
    <property type="entry name" value="Dimeric_a/b-barrel"/>
</dbReference>
<organism evidence="2">
    <name type="scientific">freshwater metagenome</name>
    <dbReference type="NCBI Taxonomy" id="449393"/>
    <lineage>
        <taxon>unclassified sequences</taxon>
        <taxon>metagenomes</taxon>
        <taxon>ecological metagenomes</taxon>
    </lineage>
</organism>
<evidence type="ECO:0000259" key="1">
    <source>
        <dbReference type="Pfam" id="PF02426"/>
    </source>
</evidence>
<accession>A0A6J7B009</accession>
<protein>
    <submittedName>
        <fullName evidence="2">Unannotated protein</fullName>
    </submittedName>
</protein>
<evidence type="ECO:0000313" key="2">
    <source>
        <dbReference type="EMBL" id="CAB4838501.1"/>
    </source>
</evidence>
<feature type="domain" description="Muconolactone isomerase" evidence="1">
    <location>
        <begin position="4"/>
        <end position="92"/>
    </location>
</feature>
<dbReference type="Gene3D" id="3.30.70.1060">
    <property type="entry name" value="Dimeric alpha+beta barrel"/>
    <property type="match status" value="1"/>
</dbReference>
<dbReference type="Pfam" id="PF02426">
    <property type="entry name" value="MIase"/>
    <property type="match status" value="1"/>
</dbReference>
<dbReference type="SUPFAM" id="SSF54909">
    <property type="entry name" value="Dimeric alpha+beta barrel"/>
    <property type="match status" value="1"/>
</dbReference>
<name>A0A6J7B009_9ZZZZ</name>
<dbReference type="InterPro" id="IPR026029">
    <property type="entry name" value="MLI_dom"/>
</dbReference>